<dbReference type="InterPro" id="IPR039945">
    <property type="entry name" value="LY86"/>
</dbReference>
<dbReference type="PANTHER" id="PTHR20838:SF0">
    <property type="entry name" value="LYMPHOCYTE ANTIGEN 86"/>
    <property type="match status" value="1"/>
</dbReference>
<protein>
    <submittedName>
        <fullName evidence="3">Lymphocyte antigen 86</fullName>
    </submittedName>
</protein>
<dbReference type="InterPro" id="IPR014756">
    <property type="entry name" value="Ig_E-set"/>
</dbReference>
<evidence type="ECO:0000259" key="2">
    <source>
        <dbReference type="SMART" id="SM00737"/>
    </source>
</evidence>
<gene>
    <name evidence="3" type="ORF">N310_13270</name>
</gene>
<keyword evidence="1" id="KW-0732">Signal</keyword>
<dbReference type="GO" id="GO:0045087">
    <property type="term" value="P:innate immune response"/>
    <property type="evidence" value="ECO:0007669"/>
    <property type="project" value="TreeGrafter"/>
</dbReference>
<evidence type="ECO:0000256" key="1">
    <source>
        <dbReference type="SAM" id="SignalP"/>
    </source>
</evidence>
<dbReference type="AlphaFoldDB" id="A0A091MRU6"/>
<evidence type="ECO:0000313" key="3">
    <source>
        <dbReference type="EMBL" id="KFP78763.1"/>
    </source>
</evidence>
<feature type="non-terminal residue" evidence="3">
    <location>
        <position position="160"/>
    </location>
</feature>
<sequence length="160" mass="18165">MKTSNVLVLFLVLLYINASTEWPTHTVCKEDNLEIYYKSCDPQQDFSLSIDRCSDITSNTFNIRAAMNLRHSIKELYVKLEMIVNGKTVLTHSETLCKPGHTKLIFCGMKTGEPLYYEGPVTLGIKEIPQGDYTISAKLTNEDHVIVACADFTVKNYLEY</sequence>
<feature type="chain" id="PRO_5001877171" evidence="1">
    <location>
        <begin position="19"/>
        <end position="160"/>
    </location>
</feature>
<dbReference type="EMBL" id="KK834119">
    <property type="protein sequence ID" value="KFP78763.1"/>
    <property type="molecule type" value="Genomic_DNA"/>
</dbReference>
<dbReference type="GO" id="GO:0031666">
    <property type="term" value="P:positive regulation of lipopolysaccharide-mediated signaling pathway"/>
    <property type="evidence" value="ECO:0007669"/>
    <property type="project" value="TreeGrafter"/>
</dbReference>
<feature type="signal peptide" evidence="1">
    <location>
        <begin position="1"/>
        <end position="18"/>
    </location>
</feature>
<organism evidence="3 4">
    <name type="scientific">Acanthisitta chloris</name>
    <name type="common">rifleman</name>
    <dbReference type="NCBI Taxonomy" id="57068"/>
    <lineage>
        <taxon>Eukaryota</taxon>
        <taxon>Metazoa</taxon>
        <taxon>Chordata</taxon>
        <taxon>Craniata</taxon>
        <taxon>Vertebrata</taxon>
        <taxon>Euteleostomi</taxon>
        <taxon>Archelosauria</taxon>
        <taxon>Archosauria</taxon>
        <taxon>Dinosauria</taxon>
        <taxon>Saurischia</taxon>
        <taxon>Theropoda</taxon>
        <taxon>Coelurosauria</taxon>
        <taxon>Aves</taxon>
        <taxon>Neognathae</taxon>
        <taxon>Neoaves</taxon>
        <taxon>Telluraves</taxon>
        <taxon>Australaves</taxon>
        <taxon>Passeriformes</taxon>
        <taxon>Acanthisittidae</taxon>
        <taxon>Acanthisitta</taxon>
    </lineage>
</organism>
<accession>A0A091MRU6</accession>
<dbReference type="SUPFAM" id="SSF81296">
    <property type="entry name" value="E set domains"/>
    <property type="match status" value="1"/>
</dbReference>
<dbReference type="Proteomes" id="UP000053537">
    <property type="component" value="Unassembled WGS sequence"/>
</dbReference>
<keyword evidence="4" id="KW-1185">Reference proteome</keyword>
<dbReference type="Gene3D" id="2.60.40.770">
    <property type="match status" value="1"/>
</dbReference>
<dbReference type="PANTHER" id="PTHR20838">
    <property type="entry name" value="LYMPHOCYTE ANTIGEN 86"/>
    <property type="match status" value="1"/>
</dbReference>
<name>A0A091MRU6_9PASS</name>
<dbReference type="Pfam" id="PF02221">
    <property type="entry name" value="E1_DerP2_DerF2"/>
    <property type="match status" value="1"/>
</dbReference>
<proteinExistence type="predicted"/>
<feature type="domain" description="MD-2-related lipid-recognition" evidence="2">
    <location>
        <begin position="37"/>
        <end position="154"/>
    </location>
</feature>
<reference evidence="3 4" key="1">
    <citation type="submission" date="2014-04" db="EMBL/GenBank/DDBJ databases">
        <title>Genome evolution of avian class.</title>
        <authorList>
            <person name="Zhang G."/>
            <person name="Li C."/>
        </authorList>
    </citation>
    <scope>NUCLEOTIDE SEQUENCE [LARGE SCALE GENOMIC DNA]</scope>
    <source>
        <strain evidence="3">BGI_N310</strain>
    </source>
</reference>
<dbReference type="SMART" id="SM00737">
    <property type="entry name" value="ML"/>
    <property type="match status" value="1"/>
</dbReference>
<dbReference type="InterPro" id="IPR003172">
    <property type="entry name" value="ML_dom"/>
</dbReference>
<evidence type="ECO:0000313" key="4">
    <source>
        <dbReference type="Proteomes" id="UP000053537"/>
    </source>
</evidence>